<feature type="compositionally biased region" description="Basic and acidic residues" evidence="5">
    <location>
        <begin position="194"/>
        <end position="204"/>
    </location>
</feature>
<feature type="compositionally biased region" description="Basic and acidic residues" evidence="5">
    <location>
        <begin position="380"/>
        <end position="389"/>
    </location>
</feature>
<dbReference type="Pfam" id="PF12796">
    <property type="entry name" value="Ank_2"/>
    <property type="match status" value="1"/>
</dbReference>
<feature type="compositionally biased region" description="Basic and acidic residues" evidence="5">
    <location>
        <begin position="215"/>
        <end position="231"/>
    </location>
</feature>
<name>A0AA36ALG1_OCTVU</name>
<dbReference type="Gene3D" id="1.25.40.20">
    <property type="entry name" value="Ankyrin repeat-containing domain"/>
    <property type="match status" value="1"/>
</dbReference>
<gene>
    <name evidence="6" type="ORF">OCTVUL_1B003173</name>
</gene>
<dbReference type="AlphaFoldDB" id="A0AA36ALG1"/>
<dbReference type="SUPFAM" id="SSF48403">
    <property type="entry name" value="Ankyrin repeat"/>
    <property type="match status" value="1"/>
</dbReference>
<feature type="compositionally biased region" description="Basic and acidic residues" evidence="5">
    <location>
        <begin position="348"/>
        <end position="368"/>
    </location>
</feature>
<sequence>MSRRASFFNKQNPGKPRVRFADELVFNDNVKEQDIPAMEAMLRRSSLQMDINSINSAGLTPLHQAVLDGNIAVTKLLIAHGADVNKQDEDFWTPLHAACAEGHSDIVRYLLAQGADRQILTDNGERPLDLVEPTDFSTIKAMLEDVAASCSQADNSDEEDDDNDDDDADDDDEGEGNRGRRRNYGDDETDDHDDYDHHNDHGDRDDEDDDDDDEGHPRGGKENMHRNARLLEDEDVMGDLEYVSPDEEDEEEEENRRRRRLRQSERSRSGSKSTSEQEVHYRSEEDRLDMEDSEFEQRMPRQKHEQFYGSQGEEEVSDEEHFELQENYYQQNPDLNYDIENENGEFSEPPREFEEDLSDRSGDRECRQRPQRHYIDGGSDDERKGRFYYDIEGEESDELNRHRHPAEHDDHHPCDSGEERYYRETNKDANNNSNNEDSQAIQYNYQQCSSEFRGGSTEKEQLSNISEQSVNEHLHLPKPGEISADEITA</sequence>
<feature type="compositionally biased region" description="Basic and acidic residues" evidence="5">
    <location>
        <begin position="295"/>
        <end position="306"/>
    </location>
</feature>
<dbReference type="PROSITE" id="PS50088">
    <property type="entry name" value="ANK_REPEAT"/>
    <property type="match status" value="2"/>
</dbReference>
<protein>
    <submittedName>
        <fullName evidence="6">Protein phosphatase 1 regulatory subunit 27</fullName>
    </submittedName>
</protein>
<keyword evidence="2" id="KW-0677">Repeat</keyword>
<keyword evidence="7" id="KW-1185">Reference proteome</keyword>
<feature type="compositionally biased region" description="Acidic residues" evidence="5">
    <location>
        <begin position="155"/>
        <end position="174"/>
    </location>
</feature>
<dbReference type="GO" id="GO:0005737">
    <property type="term" value="C:cytoplasm"/>
    <property type="evidence" value="ECO:0007669"/>
    <property type="project" value="TreeGrafter"/>
</dbReference>
<evidence type="ECO:0000256" key="1">
    <source>
        <dbReference type="ARBA" id="ARBA00022473"/>
    </source>
</evidence>
<feature type="repeat" description="ANK" evidence="4">
    <location>
        <begin position="90"/>
        <end position="122"/>
    </location>
</feature>
<evidence type="ECO:0000256" key="5">
    <source>
        <dbReference type="SAM" id="MobiDB-lite"/>
    </source>
</evidence>
<organism evidence="6 7">
    <name type="scientific">Octopus vulgaris</name>
    <name type="common">Common octopus</name>
    <dbReference type="NCBI Taxonomy" id="6645"/>
    <lineage>
        <taxon>Eukaryota</taxon>
        <taxon>Metazoa</taxon>
        <taxon>Spiralia</taxon>
        <taxon>Lophotrochozoa</taxon>
        <taxon>Mollusca</taxon>
        <taxon>Cephalopoda</taxon>
        <taxon>Coleoidea</taxon>
        <taxon>Octopodiformes</taxon>
        <taxon>Octopoda</taxon>
        <taxon>Incirrata</taxon>
        <taxon>Octopodidae</taxon>
        <taxon>Octopus</taxon>
    </lineage>
</organism>
<feature type="compositionally biased region" description="Basic and acidic residues" evidence="5">
    <location>
        <begin position="275"/>
        <end position="285"/>
    </location>
</feature>
<dbReference type="PANTHER" id="PTHR24179:SF21">
    <property type="entry name" value="MYOSIN BINDING SUBUNIT, ISOFORM O"/>
    <property type="match status" value="1"/>
</dbReference>
<dbReference type="GO" id="GO:0004857">
    <property type="term" value="F:enzyme inhibitor activity"/>
    <property type="evidence" value="ECO:0007669"/>
    <property type="project" value="TreeGrafter"/>
</dbReference>
<feature type="compositionally biased region" description="Acidic residues" evidence="5">
    <location>
        <begin position="205"/>
        <end position="214"/>
    </location>
</feature>
<dbReference type="PROSITE" id="PS50297">
    <property type="entry name" value="ANK_REP_REGION"/>
    <property type="match status" value="2"/>
</dbReference>
<dbReference type="SMART" id="SM00248">
    <property type="entry name" value="ANK"/>
    <property type="match status" value="2"/>
</dbReference>
<accession>A0AA36ALG1</accession>
<proteinExistence type="inferred from homology"/>
<feature type="compositionally biased region" description="Acidic residues" evidence="5">
    <location>
        <begin position="312"/>
        <end position="321"/>
    </location>
</feature>
<reference evidence="6" key="1">
    <citation type="submission" date="2023-08" db="EMBL/GenBank/DDBJ databases">
        <authorList>
            <person name="Alioto T."/>
            <person name="Alioto T."/>
            <person name="Gomez Garrido J."/>
        </authorList>
    </citation>
    <scope>NUCLEOTIDE SEQUENCE</scope>
</reference>
<dbReference type="EMBL" id="OX597815">
    <property type="protein sequence ID" value="CAI9718321.1"/>
    <property type="molecule type" value="Genomic_DNA"/>
</dbReference>
<dbReference type="GO" id="GO:0019208">
    <property type="term" value="F:phosphatase regulator activity"/>
    <property type="evidence" value="ECO:0007669"/>
    <property type="project" value="TreeGrafter"/>
</dbReference>
<evidence type="ECO:0000256" key="4">
    <source>
        <dbReference type="PROSITE-ProRule" id="PRU00023"/>
    </source>
</evidence>
<evidence type="ECO:0000256" key="2">
    <source>
        <dbReference type="ARBA" id="ARBA00022737"/>
    </source>
</evidence>
<dbReference type="InterPro" id="IPR036770">
    <property type="entry name" value="Ankyrin_rpt-contain_sf"/>
</dbReference>
<feature type="compositionally biased region" description="Acidic residues" evidence="5">
    <location>
        <begin position="232"/>
        <end position="253"/>
    </location>
</feature>
<feature type="repeat" description="ANK" evidence="4">
    <location>
        <begin position="57"/>
        <end position="89"/>
    </location>
</feature>
<evidence type="ECO:0000313" key="6">
    <source>
        <dbReference type="EMBL" id="CAI9718321.1"/>
    </source>
</evidence>
<dbReference type="PANTHER" id="PTHR24179">
    <property type="entry name" value="PROTEIN PHOSPHATASE 1 REGULATORY SUBUNIT 12"/>
    <property type="match status" value="1"/>
</dbReference>
<feature type="region of interest" description="Disordered" evidence="5">
    <location>
        <begin position="148"/>
        <end position="489"/>
    </location>
</feature>
<comment type="similarity">
    <text evidence="3">Belongs to the NRARP family.</text>
</comment>
<feature type="compositionally biased region" description="Polar residues" evidence="5">
    <location>
        <begin position="436"/>
        <end position="450"/>
    </location>
</feature>
<dbReference type="InterPro" id="IPR002110">
    <property type="entry name" value="Ankyrin_rpt"/>
</dbReference>
<evidence type="ECO:0000256" key="3">
    <source>
        <dbReference type="ARBA" id="ARBA00038386"/>
    </source>
</evidence>
<keyword evidence="1" id="KW-0217">Developmental protein</keyword>
<evidence type="ECO:0000313" key="7">
    <source>
        <dbReference type="Proteomes" id="UP001162480"/>
    </source>
</evidence>
<keyword evidence="4" id="KW-0040">ANK repeat</keyword>
<dbReference type="Proteomes" id="UP001162480">
    <property type="component" value="Chromosome 2"/>
</dbReference>
<dbReference type="InterPro" id="IPR051226">
    <property type="entry name" value="PP1_Regulatory_Subunit"/>
</dbReference>
<feature type="compositionally biased region" description="Basic and acidic residues" evidence="5">
    <location>
        <begin position="406"/>
        <end position="427"/>
    </location>
</feature>